<sequence length="64" mass="7370">MPLFKDIDDLDAGVELIELQAPYQFTLYSRERLLFRLSPTPKFLDTLLFGNSSSIMHHGYSSAY</sequence>
<dbReference type="EMBL" id="FNJD01000024">
    <property type="protein sequence ID" value="SDP63883.1"/>
    <property type="molecule type" value="Genomic_DNA"/>
</dbReference>
<proteinExistence type="predicted"/>
<keyword evidence="2" id="KW-1185">Reference proteome</keyword>
<gene>
    <name evidence="1" type="ORF">SAMN04488512_12432</name>
</gene>
<protein>
    <submittedName>
        <fullName evidence="1">Uncharacterized protein</fullName>
    </submittedName>
</protein>
<organism evidence="1 2">
    <name type="scientific">Sulfitobacter litoralis</name>
    <dbReference type="NCBI Taxonomy" id="335975"/>
    <lineage>
        <taxon>Bacteria</taxon>
        <taxon>Pseudomonadati</taxon>
        <taxon>Pseudomonadota</taxon>
        <taxon>Alphaproteobacteria</taxon>
        <taxon>Rhodobacterales</taxon>
        <taxon>Roseobacteraceae</taxon>
        <taxon>Sulfitobacter</taxon>
    </lineage>
</organism>
<name>A0ABY0SV65_9RHOB</name>
<comment type="caution">
    <text evidence="1">The sequence shown here is derived from an EMBL/GenBank/DDBJ whole genome shotgun (WGS) entry which is preliminary data.</text>
</comment>
<evidence type="ECO:0000313" key="1">
    <source>
        <dbReference type="EMBL" id="SDP63883.1"/>
    </source>
</evidence>
<reference evidence="1 2" key="1">
    <citation type="submission" date="2016-10" db="EMBL/GenBank/DDBJ databases">
        <authorList>
            <person name="Varghese N."/>
            <person name="Submissions S."/>
        </authorList>
    </citation>
    <scope>NUCLEOTIDE SEQUENCE [LARGE SCALE GENOMIC DNA]</scope>
    <source>
        <strain evidence="1 2">DSM 17584</strain>
    </source>
</reference>
<dbReference type="Proteomes" id="UP000198646">
    <property type="component" value="Unassembled WGS sequence"/>
</dbReference>
<evidence type="ECO:0000313" key="2">
    <source>
        <dbReference type="Proteomes" id="UP000198646"/>
    </source>
</evidence>
<accession>A0ABY0SV65</accession>